<feature type="region of interest" description="Disordered" evidence="1">
    <location>
        <begin position="572"/>
        <end position="611"/>
    </location>
</feature>
<dbReference type="EMBL" id="FNLM01000034">
    <property type="protein sequence ID" value="SDU65973.1"/>
    <property type="molecule type" value="Genomic_DNA"/>
</dbReference>
<dbReference type="Pfam" id="PF25835">
    <property type="entry name" value="Fn3_SaeA_5th"/>
    <property type="match status" value="1"/>
</dbReference>
<feature type="compositionally biased region" description="Low complexity" evidence="1">
    <location>
        <begin position="585"/>
        <end position="597"/>
    </location>
</feature>
<evidence type="ECO:0000256" key="1">
    <source>
        <dbReference type="SAM" id="MobiDB-lite"/>
    </source>
</evidence>
<protein>
    <recommendedName>
        <fullName evidence="2">SaeA fourth Fn3-like domain-containing protein</fullName>
    </recommendedName>
</protein>
<organism evidence="3 4">
    <name type="scientific">Gordonia westfalica</name>
    <dbReference type="NCBI Taxonomy" id="158898"/>
    <lineage>
        <taxon>Bacteria</taxon>
        <taxon>Bacillati</taxon>
        <taxon>Actinomycetota</taxon>
        <taxon>Actinomycetes</taxon>
        <taxon>Mycobacteriales</taxon>
        <taxon>Gordoniaceae</taxon>
        <taxon>Gordonia</taxon>
    </lineage>
</organism>
<dbReference type="RefSeq" id="WP_074851733.1">
    <property type="nucleotide sequence ID" value="NZ_FNLM01000034.1"/>
</dbReference>
<evidence type="ECO:0000259" key="2">
    <source>
        <dbReference type="Pfam" id="PF25835"/>
    </source>
</evidence>
<dbReference type="OrthoDB" id="3218246at2"/>
<name>A0A1H2KBK7_9ACTN</name>
<proteinExistence type="predicted"/>
<feature type="region of interest" description="Disordered" evidence="1">
    <location>
        <begin position="536"/>
        <end position="559"/>
    </location>
</feature>
<gene>
    <name evidence="3" type="ORF">SAMN04488548_1343061</name>
</gene>
<feature type="region of interest" description="Disordered" evidence="1">
    <location>
        <begin position="324"/>
        <end position="345"/>
    </location>
</feature>
<dbReference type="STRING" id="158898.SAMN04488548_1343061"/>
<evidence type="ECO:0000313" key="4">
    <source>
        <dbReference type="Proteomes" id="UP000183180"/>
    </source>
</evidence>
<dbReference type="Proteomes" id="UP000183180">
    <property type="component" value="Unassembled WGS sequence"/>
</dbReference>
<feature type="compositionally biased region" description="Low complexity" evidence="1">
    <location>
        <begin position="536"/>
        <end position="549"/>
    </location>
</feature>
<evidence type="ECO:0000313" key="3">
    <source>
        <dbReference type="EMBL" id="SDU65973.1"/>
    </source>
</evidence>
<reference evidence="3 4" key="1">
    <citation type="submission" date="2016-10" db="EMBL/GenBank/DDBJ databases">
        <authorList>
            <person name="de Groot N.N."/>
        </authorList>
    </citation>
    <scope>NUCLEOTIDE SEQUENCE [LARGE SCALE GENOMIC DNA]</scope>
    <source>
        <strain evidence="3 4">DSM 44215</strain>
    </source>
</reference>
<dbReference type="AlphaFoldDB" id="A0A1H2KBK7"/>
<accession>A0A1H2KBK7</accession>
<feature type="compositionally biased region" description="Pro residues" evidence="1">
    <location>
        <begin position="598"/>
        <end position="609"/>
    </location>
</feature>
<sequence length="708" mass="76601">MEPFVGNDYRKRVLAAVERRGGPDASDSFELYDLPLDEAERLADDAVSQRLDEVWAFWQKHRDHPKYRILVARLVAEHDARSAPLRHKTGRIAEARAARTGRELRDQERFELLDNAIARLNERYGGIPASKRAGLDDIGSMGGLAPDEIARRLRRHRIIDDTDVETPPLPPPVPSLTSRRRSQIAELLAEFDRLHDDHPTPTLFALLHLDTDDTADRGLITSRAAALNERARELPAGRFRAVIDELLVHVHSVLLAETALAEEYRRSMIEEVTEYLRPRVRAAVLVEDELGADDHGFLLEDAQRRGLGRRDARAVIAGLADDAGATVQPTSSGGHHTPDPLPVGTRERLWDSDLRAARAALRDGRPVRAQEAVDDARRAAGDDPAASRQVAAVADEVDRVLRRAAGDYRRALALAGDKRFVAALDLFETLGREARDIDLVVPGNMSLADHLERARQIVAAADELARASHADATPLLEMQGRIVDHEELNSAAAGYAVDPPRNPRVLSAAGATTVQWDPSSTPSAVYRVVRIGADGSSRTLGRTSSTELTDGTPAEHAPPVYEVTAVVGGRHSAPARTDAGRPGVATSPTAPAAATAPEPEPAPSDPPPISAVRVEGDTIRFEWPDGVTEAMVVIRTDAAPSDPADPRATASKVTNMRYQIDGGVPMSTNIPRPCHVAVASCRRTPAGALVVASAFGRSARAQAPARDC</sequence>
<feature type="domain" description="SaeA fourth Fn3-like" evidence="2">
    <location>
        <begin position="613"/>
        <end position="681"/>
    </location>
</feature>
<dbReference type="InterPro" id="IPR058694">
    <property type="entry name" value="Fn3_SaeA_4th"/>
</dbReference>